<sequence>MQQVEALGNGTCSTIISVQEIVRSDAENIPERYIRNPDDRAKSSEISLVPDDRLPVIDFSLLAQGDEEERRKLDVACKEWSFFQIINHGAEEALPKVKAAAAQFFDLPLSEKKKYAMPPDYFEGYGQDDKAEDRKRDWIDLLWLLTMPPHSRNTKYWPLTLPGFGEAVEEYATEMQRVTYEILGNLSLLMGVERDVLKQLHGEVKQGTRMNYYPACARPDLVFALSPHCDYTSISFVLQDDDITALQIKHKGMWVPVKPIPNAISVLVGDVMEKQQLSRCKTVVNLSWSNGKYKSLEHRAVANMEKPRNSVISFVIPSDEAELNPLKTMVDDDHPPIYKNGVTYIEYLLYTQNKETDEDKYVNIDYLKIQN</sequence>
<keyword evidence="2 4" id="KW-0479">Metal-binding</keyword>
<evidence type="ECO:0000256" key="3">
    <source>
        <dbReference type="ARBA" id="ARBA00023004"/>
    </source>
</evidence>
<protein>
    <submittedName>
        <fullName evidence="6">Protein SRG1</fullName>
    </submittedName>
</protein>
<dbReference type="AlphaFoldDB" id="A0AAE2BH86"/>
<evidence type="ECO:0000259" key="5">
    <source>
        <dbReference type="PROSITE" id="PS51471"/>
    </source>
</evidence>
<dbReference type="InterPro" id="IPR044861">
    <property type="entry name" value="IPNS-like_FE2OG_OXY"/>
</dbReference>
<dbReference type="GO" id="GO:0002238">
    <property type="term" value="P:response to molecule of fungal origin"/>
    <property type="evidence" value="ECO:0007669"/>
    <property type="project" value="UniProtKB-ARBA"/>
</dbReference>
<accession>A0AAE2BH86</accession>
<dbReference type="GO" id="GO:0009805">
    <property type="term" value="P:coumarin biosynthetic process"/>
    <property type="evidence" value="ECO:0007669"/>
    <property type="project" value="UniProtKB-ARBA"/>
</dbReference>
<dbReference type="InterPro" id="IPR050295">
    <property type="entry name" value="Plant_2OG-oxidoreductases"/>
</dbReference>
<keyword evidence="4" id="KW-0560">Oxidoreductase</keyword>
<dbReference type="SUPFAM" id="SSF51197">
    <property type="entry name" value="Clavaminate synthase-like"/>
    <property type="match status" value="1"/>
</dbReference>
<dbReference type="InterPro" id="IPR026992">
    <property type="entry name" value="DIOX_N"/>
</dbReference>
<evidence type="ECO:0000313" key="7">
    <source>
        <dbReference type="Proteomes" id="UP001289374"/>
    </source>
</evidence>
<keyword evidence="3 4" id="KW-0408">Iron</keyword>
<organism evidence="6 7">
    <name type="scientific">Sesamum angolense</name>
    <dbReference type="NCBI Taxonomy" id="2727404"/>
    <lineage>
        <taxon>Eukaryota</taxon>
        <taxon>Viridiplantae</taxon>
        <taxon>Streptophyta</taxon>
        <taxon>Embryophyta</taxon>
        <taxon>Tracheophyta</taxon>
        <taxon>Spermatophyta</taxon>
        <taxon>Magnoliopsida</taxon>
        <taxon>eudicotyledons</taxon>
        <taxon>Gunneridae</taxon>
        <taxon>Pentapetalae</taxon>
        <taxon>asterids</taxon>
        <taxon>lamiids</taxon>
        <taxon>Lamiales</taxon>
        <taxon>Pedaliaceae</taxon>
        <taxon>Sesamum</taxon>
    </lineage>
</organism>
<dbReference type="Pfam" id="PF14226">
    <property type="entry name" value="DIOX_N"/>
    <property type="match status" value="1"/>
</dbReference>
<dbReference type="EMBL" id="JACGWL010000016">
    <property type="protein sequence ID" value="KAK4385412.1"/>
    <property type="molecule type" value="Genomic_DNA"/>
</dbReference>
<name>A0AAE2BH86_9LAMI</name>
<dbReference type="InterPro" id="IPR027443">
    <property type="entry name" value="IPNS-like_sf"/>
</dbReference>
<reference evidence="6" key="2">
    <citation type="journal article" date="2024" name="Plant">
        <title>Genomic evolution and insights into agronomic trait innovations of Sesamum species.</title>
        <authorList>
            <person name="Miao H."/>
            <person name="Wang L."/>
            <person name="Qu L."/>
            <person name="Liu H."/>
            <person name="Sun Y."/>
            <person name="Le M."/>
            <person name="Wang Q."/>
            <person name="Wei S."/>
            <person name="Zheng Y."/>
            <person name="Lin W."/>
            <person name="Duan Y."/>
            <person name="Cao H."/>
            <person name="Xiong S."/>
            <person name="Wang X."/>
            <person name="Wei L."/>
            <person name="Li C."/>
            <person name="Ma Q."/>
            <person name="Ju M."/>
            <person name="Zhao R."/>
            <person name="Li G."/>
            <person name="Mu C."/>
            <person name="Tian Q."/>
            <person name="Mei H."/>
            <person name="Zhang T."/>
            <person name="Gao T."/>
            <person name="Zhang H."/>
        </authorList>
    </citation>
    <scope>NUCLEOTIDE SEQUENCE</scope>
    <source>
        <strain evidence="6">K16</strain>
    </source>
</reference>
<evidence type="ECO:0000256" key="4">
    <source>
        <dbReference type="RuleBase" id="RU003682"/>
    </source>
</evidence>
<gene>
    <name evidence="6" type="ORF">Sango_2665200</name>
</gene>
<keyword evidence="7" id="KW-1185">Reference proteome</keyword>
<comment type="similarity">
    <text evidence="1 4">Belongs to the iron/ascorbate-dependent oxidoreductase family.</text>
</comment>
<feature type="domain" description="Fe2OG dioxygenase" evidence="5">
    <location>
        <begin position="204"/>
        <end position="317"/>
    </location>
</feature>
<dbReference type="FunFam" id="2.60.120.330:FF:000079">
    <property type="entry name" value="Protein SRG1"/>
    <property type="match status" value="1"/>
</dbReference>
<dbReference type="PROSITE" id="PS51471">
    <property type="entry name" value="FE2OG_OXY"/>
    <property type="match status" value="1"/>
</dbReference>
<dbReference type="Proteomes" id="UP001289374">
    <property type="component" value="Unassembled WGS sequence"/>
</dbReference>
<dbReference type="GO" id="GO:0016706">
    <property type="term" value="F:2-oxoglutarate-dependent dioxygenase activity"/>
    <property type="evidence" value="ECO:0007669"/>
    <property type="project" value="UniProtKB-ARBA"/>
</dbReference>
<evidence type="ECO:0000256" key="2">
    <source>
        <dbReference type="ARBA" id="ARBA00022723"/>
    </source>
</evidence>
<dbReference type="Gene3D" id="2.60.120.330">
    <property type="entry name" value="B-lactam Antibiotic, Isopenicillin N Synthase, Chain"/>
    <property type="match status" value="1"/>
</dbReference>
<evidence type="ECO:0000256" key="1">
    <source>
        <dbReference type="ARBA" id="ARBA00008056"/>
    </source>
</evidence>
<dbReference type="GO" id="GO:0046872">
    <property type="term" value="F:metal ion binding"/>
    <property type="evidence" value="ECO:0007669"/>
    <property type="project" value="UniProtKB-KW"/>
</dbReference>
<comment type="caution">
    <text evidence="6">The sequence shown here is derived from an EMBL/GenBank/DDBJ whole genome shotgun (WGS) entry which is preliminary data.</text>
</comment>
<dbReference type="Pfam" id="PF03171">
    <property type="entry name" value="2OG-FeII_Oxy"/>
    <property type="match status" value="1"/>
</dbReference>
<dbReference type="InterPro" id="IPR005123">
    <property type="entry name" value="Oxoglu/Fe-dep_dioxygenase_dom"/>
</dbReference>
<evidence type="ECO:0000313" key="6">
    <source>
        <dbReference type="EMBL" id="KAK4385412.1"/>
    </source>
</evidence>
<proteinExistence type="inferred from homology"/>
<dbReference type="PANTHER" id="PTHR47991">
    <property type="entry name" value="OXOGLUTARATE/IRON-DEPENDENT DIOXYGENASE"/>
    <property type="match status" value="1"/>
</dbReference>
<reference evidence="6" key="1">
    <citation type="submission" date="2020-06" db="EMBL/GenBank/DDBJ databases">
        <authorList>
            <person name="Li T."/>
            <person name="Hu X."/>
            <person name="Zhang T."/>
            <person name="Song X."/>
            <person name="Zhang H."/>
            <person name="Dai N."/>
            <person name="Sheng W."/>
            <person name="Hou X."/>
            <person name="Wei L."/>
        </authorList>
    </citation>
    <scope>NUCLEOTIDE SEQUENCE</scope>
    <source>
        <strain evidence="6">K16</strain>
        <tissue evidence="6">Leaf</tissue>
    </source>
</reference>